<proteinExistence type="predicted"/>
<dbReference type="AlphaFoldDB" id="A0AAP5IFQ9"/>
<dbReference type="Proteomes" id="UP000667802">
    <property type="component" value="Unassembled WGS sequence"/>
</dbReference>
<keyword evidence="3" id="KW-1185">Reference proteome</keyword>
<evidence type="ECO:0000313" key="3">
    <source>
        <dbReference type="Proteomes" id="UP000667802"/>
    </source>
</evidence>
<comment type="caution">
    <text evidence="2">The sequence shown here is derived from an EMBL/GenBank/DDBJ whole genome shotgun (WGS) entry which is preliminary data.</text>
</comment>
<sequence length="877" mass="99316">MNKAIVEVKEKKYSVDRVCVVLKLNSGPLIHLRLSEKLDSTESKLSKEEIFKQEFLEHIYKEEEGSFQCQGTTLKFILVGYNTTEAITFELVGLVLKKEAIDWFNENKFKDKKQDYLIYQKSNGGNSWPFFNKVLGEKFETPNQDFIDKIKLLVPENGCIWRYRDSNNFHFLNRAIAFASRHLPEVQGWCAFDAEKPLRLILFEEKKQDNSIPKLDQTWNPSSLFLPNRYSWNRWLNKSCNLSRDINIKTGQEIALIKELVSDGSNGEDEQKGKNFQSQNPTRLLFAPGTIKIGDRKIFCHTVSYEFKLSGFEDKDTPSVTIKIELDYPERQIGDNEVVNLRLPGKFKAWEKEKDEETKVKIAPPDLNTWGIIDEKDQTIKSGDNAVLYTQILSPTYSNKKYSGIYIKHEKDDEMIIDIQPCGIPLVLGSVQKYRKELEKADITLCGEKLAISVSPHNQSLASAEAIILDNSEIKLNHGKQILGQAQQKVDLLSQNIELGSSQVEINSAETKINSVVNVSFPSPKIPTPNIPISAVVRELTSGEIPGAGDRSTANGSSNNSAGTGANSSSASNGGNTSSAGITGVAATVGGEHSPTNINQGDNSSKSSNRSYPSQNIQLFKLMNDSSIQKFVKEDQKKEYARLIHTLPQSLENLDDLEKFSNVANQIYNTFDFAQRDREMEEKGTDEMGQWAGKLQAEIYEQRDKMLKDNPNEIEKYSLQNQFKKNFPDETIPIELQKIDIDPKLLIFTSSTKKDNDNPNDCGKFANKLFNMRQEQIKKTANNSESSKDIQETNKIKIEYKDSQDIPFPHHYKTSLTGNGEDSPIYTLEANTGKPFLLSPELHKYNSKADFEEQQDQSVKEVKWTRMSENIKNHNGV</sequence>
<accession>A0AAP5IFQ9</accession>
<reference evidence="3" key="1">
    <citation type="journal article" date="2021" name="Science">
        <title>Hunting the eagle killer: A cyanobacterial neurotoxin causes vacuolar myelinopathy.</title>
        <authorList>
            <person name="Breinlinger S."/>
            <person name="Phillips T.J."/>
            <person name="Haram B.N."/>
            <person name="Mares J."/>
            <person name="Martinez Yerena J.A."/>
            <person name="Hrouzek P."/>
            <person name="Sobotka R."/>
            <person name="Henderson W.M."/>
            <person name="Schmieder P."/>
            <person name="Williams S.M."/>
            <person name="Lauderdale J.D."/>
            <person name="Wilde H.D."/>
            <person name="Gerrin W."/>
            <person name="Kust A."/>
            <person name="Washington J.W."/>
            <person name="Wagner C."/>
            <person name="Geier B."/>
            <person name="Liebeke M."/>
            <person name="Enke H."/>
            <person name="Niedermeyer T.H.J."/>
            <person name="Wilde S.B."/>
        </authorList>
    </citation>
    <scope>NUCLEOTIDE SEQUENCE [LARGE SCALE GENOMIC DNA]</scope>
    <source>
        <strain evidence="3">Thurmond2011</strain>
    </source>
</reference>
<feature type="region of interest" description="Disordered" evidence="1">
    <location>
        <begin position="544"/>
        <end position="612"/>
    </location>
</feature>
<feature type="compositionally biased region" description="Low complexity" evidence="1">
    <location>
        <begin position="603"/>
        <end position="612"/>
    </location>
</feature>
<protein>
    <submittedName>
        <fullName evidence="2">Uncharacterized protein</fullName>
    </submittedName>
</protein>
<organism evidence="2 3">
    <name type="scientific">Aetokthonos hydrillicola Thurmond2011</name>
    <dbReference type="NCBI Taxonomy" id="2712845"/>
    <lineage>
        <taxon>Bacteria</taxon>
        <taxon>Bacillati</taxon>
        <taxon>Cyanobacteriota</taxon>
        <taxon>Cyanophyceae</taxon>
        <taxon>Nostocales</taxon>
        <taxon>Hapalosiphonaceae</taxon>
        <taxon>Aetokthonos</taxon>
    </lineage>
</organism>
<dbReference type="RefSeq" id="WP_208350976.1">
    <property type="nucleotide sequence ID" value="NZ_JAALHA020000039.1"/>
</dbReference>
<evidence type="ECO:0000256" key="1">
    <source>
        <dbReference type="SAM" id="MobiDB-lite"/>
    </source>
</evidence>
<name>A0AAP5IFQ9_9CYAN</name>
<feature type="compositionally biased region" description="Low complexity" evidence="1">
    <location>
        <begin position="552"/>
        <end position="591"/>
    </location>
</feature>
<evidence type="ECO:0000313" key="2">
    <source>
        <dbReference type="EMBL" id="MDR9900781.1"/>
    </source>
</evidence>
<gene>
    <name evidence="2" type="ORF">G7B40_040555</name>
</gene>
<dbReference type="EMBL" id="JAALHA020000039">
    <property type="protein sequence ID" value="MDR9900781.1"/>
    <property type="molecule type" value="Genomic_DNA"/>
</dbReference>